<evidence type="ECO:0000313" key="3">
    <source>
        <dbReference type="Proteomes" id="UP000184291"/>
    </source>
</evidence>
<gene>
    <name evidence="2" type="ORF">ACGLYG10_0719</name>
</gene>
<name>A0A1M4RX07_9ACTO</name>
<evidence type="ECO:0000313" key="2">
    <source>
        <dbReference type="EMBL" id="SHE24515.1"/>
    </source>
</evidence>
<feature type="region of interest" description="Disordered" evidence="1">
    <location>
        <begin position="97"/>
        <end position="134"/>
    </location>
</feature>
<feature type="compositionally biased region" description="Basic and acidic residues" evidence="1">
    <location>
        <begin position="97"/>
        <end position="111"/>
    </location>
</feature>
<dbReference type="RefSeq" id="WP_073327992.1">
    <property type="nucleotide sequence ID" value="NZ_FQTT01000003.1"/>
</dbReference>
<dbReference type="Proteomes" id="UP000184291">
    <property type="component" value="Unassembled WGS sequence"/>
</dbReference>
<feature type="compositionally biased region" description="Basic and acidic residues" evidence="1">
    <location>
        <begin position="32"/>
        <end position="58"/>
    </location>
</feature>
<dbReference type="AlphaFoldDB" id="A0A1M4RX07"/>
<protein>
    <submittedName>
        <fullName evidence="2">Uncharacterized protein</fullName>
    </submittedName>
</protein>
<sequence length="134" mass="15329">MTSFSLPPRGPGGRRDLDELIEQLRGVNERLEKEVKQAEQEAERADAERAEAARRGELGPDWQTVQRRIDSGRTTVAAVFSGEDTSPEAKRLRKQVEENLGRLRNDWEAQRRTGSQTTPLDEMDELRRTSPRFP</sequence>
<organism evidence="2 3">
    <name type="scientific">Actinomyces glycerinitolerans</name>
    <dbReference type="NCBI Taxonomy" id="1892869"/>
    <lineage>
        <taxon>Bacteria</taxon>
        <taxon>Bacillati</taxon>
        <taxon>Actinomycetota</taxon>
        <taxon>Actinomycetes</taxon>
        <taxon>Actinomycetales</taxon>
        <taxon>Actinomycetaceae</taxon>
        <taxon>Actinomyces</taxon>
    </lineage>
</organism>
<feature type="region of interest" description="Disordered" evidence="1">
    <location>
        <begin position="32"/>
        <end position="62"/>
    </location>
</feature>
<dbReference type="OrthoDB" id="3256090at2"/>
<accession>A0A1M4RX07</accession>
<reference evidence="3" key="1">
    <citation type="submission" date="2016-09" db="EMBL/GenBank/DDBJ databases">
        <authorList>
            <person name="Strepis N."/>
        </authorList>
    </citation>
    <scope>NUCLEOTIDE SEQUENCE [LARGE SCALE GENOMIC DNA]</scope>
</reference>
<dbReference type="STRING" id="1892869.ACGLYG10_0719"/>
<evidence type="ECO:0000256" key="1">
    <source>
        <dbReference type="SAM" id="MobiDB-lite"/>
    </source>
</evidence>
<dbReference type="EMBL" id="FQTT01000003">
    <property type="protein sequence ID" value="SHE24515.1"/>
    <property type="molecule type" value="Genomic_DNA"/>
</dbReference>
<keyword evidence="3" id="KW-1185">Reference proteome</keyword>
<proteinExistence type="predicted"/>